<protein>
    <submittedName>
        <fullName evidence="2">Reverse transcriptase zinc-binding domain</fullName>
    </submittedName>
</protein>
<dbReference type="Proteomes" id="UP000195402">
    <property type="component" value="Unassembled WGS sequence"/>
</dbReference>
<dbReference type="PANTHER" id="PTHR33116">
    <property type="entry name" value="REVERSE TRANSCRIPTASE ZINC-BINDING DOMAIN-CONTAINING PROTEIN-RELATED-RELATED"/>
    <property type="match status" value="1"/>
</dbReference>
<proteinExistence type="predicted"/>
<evidence type="ECO:0000259" key="1">
    <source>
        <dbReference type="Pfam" id="PF13966"/>
    </source>
</evidence>
<reference evidence="2 3" key="1">
    <citation type="journal article" date="2017" name="Mol. Plant">
        <title>The Genome of Medicinal Plant Macleaya cordata Provides New Insights into Benzylisoquinoline Alkaloids Metabolism.</title>
        <authorList>
            <person name="Liu X."/>
            <person name="Liu Y."/>
            <person name="Huang P."/>
            <person name="Ma Y."/>
            <person name="Qing Z."/>
            <person name="Tang Q."/>
            <person name="Cao H."/>
            <person name="Cheng P."/>
            <person name="Zheng Y."/>
            <person name="Yuan Z."/>
            <person name="Zhou Y."/>
            <person name="Liu J."/>
            <person name="Tang Z."/>
            <person name="Zhuo Y."/>
            <person name="Zhang Y."/>
            <person name="Yu L."/>
            <person name="Huang J."/>
            <person name="Yang P."/>
            <person name="Peng Q."/>
            <person name="Zhang J."/>
            <person name="Jiang W."/>
            <person name="Zhang Z."/>
            <person name="Lin K."/>
            <person name="Ro D.K."/>
            <person name="Chen X."/>
            <person name="Xiong X."/>
            <person name="Shang Y."/>
            <person name="Huang S."/>
            <person name="Zeng J."/>
        </authorList>
    </citation>
    <scope>NUCLEOTIDE SEQUENCE [LARGE SCALE GENOMIC DNA]</scope>
    <source>
        <strain evidence="3">cv. BLH2017</strain>
        <tissue evidence="2">Root</tissue>
    </source>
</reference>
<dbReference type="GO" id="GO:0003964">
    <property type="term" value="F:RNA-directed DNA polymerase activity"/>
    <property type="evidence" value="ECO:0007669"/>
    <property type="project" value="UniProtKB-KW"/>
</dbReference>
<keyword evidence="2" id="KW-0808">Transferase</keyword>
<keyword evidence="2" id="KW-0695">RNA-directed DNA polymerase</keyword>
<dbReference type="InParanoid" id="A0A200QBI8"/>
<dbReference type="InterPro" id="IPR026960">
    <property type="entry name" value="RVT-Znf"/>
</dbReference>
<dbReference type="OMA" id="NWILVEM"/>
<dbReference type="OrthoDB" id="1306069at2759"/>
<keyword evidence="3" id="KW-1185">Reference proteome</keyword>
<dbReference type="PANTHER" id="PTHR33116:SF80">
    <property type="entry name" value="REVERSE TRANSCRIPTASE ZINC-BINDING DOMAIN-CONTAINING PROTEIN"/>
    <property type="match status" value="1"/>
</dbReference>
<keyword evidence="2" id="KW-0548">Nucleotidyltransferase</keyword>
<organism evidence="2 3">
    <name type="scientific">Macleaya cordata</name>
    <name type="common">Five-seeded plume-poppy</name>
    <name type="synonym">Bocconia cordata</name>
    <dbReference type="NCBI Taxonomy" id="56857"/>
    <lineage>
        <taxon>Eukaryota</taxon>
        <taxon>Viridiplantae</taxon>
        <taxon>Streptophyta</taxon>
        <taxon>Embryophyta</taxon>
        <taxon>Tracheophyta</taxon>
        <taxon>Spermatophyta</taxon>
        <taxon>Magnoliopsida</taxon>
        <taxon>Ranunculales</taxon>
        <taxon>Papaveraceae</taxon>
        <taxon>Papaveroideae</taxon>
        <taxon>Macleaya</taxon>
    </lineage>
</organism>
<evidence type="ECO:0000313" key="2">
    <source>
        <dbReference type="EMBL" id="OVA07782.1"/>
    </source>
</evidence>
<dbReference type="AlphaFoldDB" id="A0A200QBI8"/>
<evidence type="ECO:0000313" key="3">
    <source>
        <dbReference type="Proteomes" id="UP000195402"/>
    </source>
</evidence>
<gene>
    <name evidence="2" type="ORF">BVC80_6951g3</name>
</gene>
<comment type="caution">
    <text evidence="2">The sequence shown here is derived from an EMBL/GenBank/DDBJ whole genome shotgun (WGS) entry which is preliminary data.</text>
</comment>
<dbReference type="EMBL" id="MVGT01002439">
    <property type="protein sequence ID" value="OVA07782.1"/>
    <property type="molecule type" value="Genomic_DNA"/>
</dbReference>
<dbReference type="Pfam" id="PF13966">
    <property type="entry name" value="zf-RVT"/>
    <property type="match status" value="1"/>
</dbReference>
<sequence>MAIYLIASVVVPKAVLRSINRLIANFFWGSHAGKPKRNWVAWGAACRPVSEGGLGIRSVEEIVSSFRLKNLWNGVVSKSIWAVFICGKYKIDTVSLPSYVTPRTASKFWKECAKYIPVLVRNSAWKVGNGDMNFWLENWGNEGILAEGLPADDLSLSVSLREAVAANFIIPGLVDSSISHVRNLYDSRLSADVDLRLWALTPDGTFTVKSAFHLIRELAPLCPFARYYWANFVPKKLSVFFWRALNKAVPVDVRIQRCAISLASGCVCCGQRHIESFDHLFMHGDIATFLWDYFAPPFGIRRQDFSVFWASFGHGLLWPQWAPS</sequence>
<feature type="domain" description="Reverse transcriptase zinc-binding" evidence="1">
    <location>
        <begin position="206"/>
        <end position="291"/>
    </location>
</feature>
<name>A0A200QBI8_MACCD</name>
<accession>A0A200QBI8</accession>